<evidence type="ECO:0000256" key="2">
    <source>
        <dbReference type="SAM" id="SignalP"/>
    </source>
</evidence>
<keyword evidence="2" id="KW-0732">Signal</keyword>
<protein>
    <submittedName>
        <fullName evidence="3">Uncharacterized protein</fullName>
    </submittedName>
</protein>
<evidence type="ECO:0000313" key="4">
    <source>
        <dbReference type="Proteomes" id="UP000594873"/>
    </source>
</evidence>
<accession>A0A7T2GKX0</accession>
<evidence type="ECO:0000256" key="1">
    <source>
        <dbReference type="SAM" id="MobiDB-lite"/>
    </source>
</evidence>
<feature type="compositionally biased region" description="Basic and acidic residues" evidence="1">
    <location>
        <begin position="564"/>
        <end position="577"/>
    </location>
</feature>
<evidence type="ECO:0000313" key="3">
    <source>
        <dbReference type="EMBL" id="QPQ55755.1"/>
    </source>
</evidence>
<feature type="region of interest" description="Disordered" evidence="1">
    <location>
        <begin position="508"/>
        <end position="577"/>
    </location>
</feature>
<dbReference type="Proteomes" id="UP000594873">
    <property type="component" value="Chromosome"/>
</dbReference>
<reference evidence="3 4" key="1">
    <citation type="submission" date="2020-11" db="EMBL/GenBank/DDBJ databases">
        <title>Genome seq and assembly of Sphingosinicella sp.</title>
        <authorList>
            <person name="Chhetri G."/>
        </authorList>
    </citation>
    <scope>NUCLEOTIDE SEQUENCE [LARGE SCALE GENOMIC DNA]</scope>
    <source>
        <strain evidence="3 4">UDD2</strain>
    </source>
</reference>
<name>A0A7T2GKX0_9SPHN</name>
<dbReference type="RefSeq" id="WP_200972509.1">
    <property type="nucleotide sequence ID" value="NZ_CP065592.1"/>
</dbReference>
<proteinExistence type="predicted"/>
<feature type="region of interest" description="Disordered" evidence="1">
    <location>
        <begin position="229"/>
        <end position="251"/>
    </location>
</feature>
<dbReference type="EMBL" id="CP065592">
    <property type="protein sequence ID" value="QPQ55755.1"/>
    <property type="molecule type" value="Genomic_DNA"/>
</dbReference>
<gene>
    <name evidence="3" type="ORF">IC614_03965</name>
</gene>
<keyword evidence="4" id="KW-1185">Reference proteome</keyword>
<feature type="chain" id="PRO_5032808206" evidence="2">
    <location>
        <begin position="24"/>
        <end position="641"/>
    </location>
</feature>
<dbReference type="KEGG" id="sflv:IC614_03965"/>
<organism evidence="3 4">
    <name type="scientific">Allosphingosinicella flava</name>
    <dbReference type="NCBI Taxonomy" id="2771430"/>
    <lineage>
        <taxon>Bacteria</taxon>
        <taxon>Pseudomonadati</taxon>
        <taxon>Pseudomonadota</taxon>
        <taxon>Alphaproteobacteria</taxon>
        <taxon>Sphingomonadales</taxon>
        <taxon>Sphingomonadaceae</taxon>
        <taxon>Allosphingosinicella</taxon>
    </lineage>
</organism>
<feature type="region of interest" description="Disordered" evidence="1">
    <location>
        <begin position="408"/>
        <end position="432"/>
    </location>
</feature>
<dbReference type="AlphaFoldDB" id="A0A7T2GKX0"/>
<feature type="signal peptide" evidence="2">
    <location>
        <begin position="1"/>
        <end position="23"/>
    </location>
</feature>
<sequence length="641" mass="69288">MRFTLLAGTAILLCAAMPSAARADCLGDVEAARTAFNGAGATADPLRQSFELNYEIASRAAASSPATCEVVARQLTGLARLANIPTPEDEPVAAVLSALRGEAAAAANVSARITQAAAESGTDAGALQTATADYIAIISFRDAGLLPDGEDMTVDRQGWHDGAHAFMLHLQRVIDEAQTDLGRAIVEATKNPFSAEHIERIASARGELGHARALLQDAFRQLNKWTEGAVPETSKAPAKPPVKEAQPGKEKGPVITDLEGYLESICAPEAIMRQGKMVSGCTFWDRRSQTVPGPRKEQPYDAEQPAMVVDSAKLEIDYMAEPPRAGVIYYLKDHHIKEMEAGGVINTDPWGGLVIQLDLPRGQSDTARLSFQNGKAAITGLAGIDYSVRHPAEPMNFSFDRDPGNFISSVGQQGDSASAEADYETSSQTEARANDLAHQAVREELKSNYDKARAKLEEAARYRDDHPADKEANRMFTEARREVVRSENAYSEYLRKNAPDLYQDYLRAEPHPENSPFDLSGRSALDQPIGSAATAGSSPEQKALPEYDGPDGEGGGMPPEEQALVDKLESSRNAVREAQERMAAAEGDATAENEAKQIYDQANEAVARTLREYQDYISTTPRAYGTIKPVAEPQRSDSKRD</sequence>